<name>A0A7W6EFK0_9HYPH</name>
<accession>A0A7W6EFK0</accession>
<dbReference type="Proteomes" id="UP000537592">
    <property type="component" value="Unassembled WGS sequence"/>
</dbReference>
<gene>
    <name evidence="1" type="ORF">FHS81_000860</name>
</gene>
<evidence type="ECO:0000313" key="1">
    <source>
        <dbReference type="EMBL" id="MBB3808790.1"/>
    </source>
</evidence>
<organism evidence="1 2">
    <name type="scientific">Pseudochelatococcus contaminans</name>
    <dbReference type="NCBI Taxonomy" id="1538103"/>
    <lineage>
        <taxon>Bacteria</taxon>
        <taxon>Pseudomonadati</taxon>
        <taxon>Pseudomonadota</taxon>
        <taxon>Alphaproteobacteria</taxon>
        <taxon>Hyphomicrobiales</taxon>
        <taxon>Chelatococcaceae</taxon>
        <taxon>Pseudochelatococcus</taxon>
    </lineage>
</organism>
<comment type="caution">
    <text evidence="1">The sequence shown here is derived from an EMBL/GenBank/DDBJ whole genome shotgun (WGS) entry which is preliminary data.</text>
</comment>
<proteinExistence type="predicted"/>
<dbReference type="RefSeq" id="WP_183750832.1">
    <property type="nucleotide sequence ID" value="NZ_JACICC010000002.1"/>
</dbReference>
<protein>
    <submittedName>
        <fullName evidence="1">Uncharacterized protein</fullName>
    </submittedName>
</protein>
<sequence>MTTVESVQNRLKEAVAILRGKDYKGVEAAVFLKSGEISGYVKHYPAGADTSRYVSVSDEIWKHFNGTADEVADKAVAFARDARFTSETAEADYLRLLHRAIDFARERGLEEPIINPIAELAKKISRNAITDQRVDSFVESAA</sequence>
<dbReference type="EMBL" id="JACICC010000002">
    <property type="protein sequence ID" value="MBB3808790.1"/>
    <property type="molecule type" value="Genomic_DNA"/>
</dbReference>
<reference evidence="1 2" key="1">
    <citation type="submission" date="2020-08" db="EMBL/GenBank/DDBJ databases">
        <title>Genomic Encyclopedia of Type Strains, Phase IV (KMG-IV): sequencing the most valuable type-strain genomes for metagenomic binning, comparative biology and taxonomic classification.</title>
        <authorList>
            <person name="Goeker M."/>
        </authorList>
    </citation>
    <scope>NUCLEOTIDE SEQUENCE [LARGE SCALE GENOMIC DNA]</scope>
    <source>
        <strain evidence="1 2">DSM 28760</strain>
    </source>
</reference>
<evidence type="ECO:0000313" key="2">
    <source>
        <dbReference type="Proteomes" id="UP000537592"/>
    </source>
</evidence>
<dbReference type="AlphaFoldDB" id="A0A7W6EFK0"/>
<keyword evidence="2" id="KW-1185">Reference proteome</keyword>